<evidence type="ECO:0000313" key="2">
    <source>
        <dbReference type="Proteomes" id="UP001160148"/>
    </source>
</evidence>
<proteinExistence type="predicted"/>
<dbReference type="Proteomes" id="UP001160148">
    <property type="component" value="Unassembled WGS sequence"/>
</dbReference>
<organism evidence="1 2">
    <name type="scientific">Macrosiphum euphorbiae</name>
    <name type="common">potato aphid</name>
    <dbReference type="NCBI Taxonomy" id="13131"/>
    <lineage>
        <taxon>Eukaryota</taxon>
        <taxon>Metazoa</taxon>
        <taxon>Ecdysozoa</taxon>
        <taxon>Arthropoda</taxon>
        <taxon>Hexapoda</taxon>
        <taxon>Insecta</taxon>
        <taxon>Pterygota</taxon>
        <taxon>Neoptera</taxon>
        <taxon>Paraneoptera</taxon>
        <taxon>Hemiptera</taxon>
        <taxon>Sternorrhyncha</taxon>
        <taxon>Aphidomorpha</taxon>
        <taxon>Aphidoidea</taxon>
        <taxon>Aphididae</taxon>
        <taxon>Macrosiphini</taxon>
        <taxon>Macrosiphum</taxon>
    </lineage>
</organism>
<protein>
    <submittedName>
        <fullName evidence="1">Uncharacterized protein</fullName>
    </submittedName>
</protein>
<name>A0AAV0X3A7_9HEMI</name>
<reference evidence="1 2" key="1">
    <citation type="submission" date="2023-01" db="EMBL/GenBank/DDBJ databases">
        <authorList>
            <person name="Whitehead M."/>
        </authorList>
    </citation>
    <scope>NUCLEOTIDE SEQUENCE [LARGE SCALE GENOMIC DNA]</scope>
</reference>
<gene>
    <name evidence="1" type="ORF">MEUPH1_LOCUS17826</name>
</gene>
<sequence length="136" mass="14934">MLWCAGDDLYGAVGGGRWSSGSRRSRCRCPSNDDDAPSGTCCRFLALTMWSCVRARGVHVYTCDRAGYLYRLYIGRATCACPHGLVSVVGGEVGWNYEKQKKRRKSYNEIEISSGGYEERAYDRGGGGYGVHPTGI</sequence>
<dbReference type="EMBL" id="CARXXK010000003">
    <property type="protein sequence ID" value="CAI6362790.1"/>
    <property type="molecule type" value="Genomic_DNA"/>
</dbReference>
<comment type="caution">
    <text evidence="1">The sequence shown here is derived from an EMBL/GenBank/DDBJ whole genome shotgun (WGS) entry which is preliminary data.</text>
</comment>
<evidence type="ECO:0000313" key="1">
    <source>
        <dbReference type="EMBL" id="CAI6362790.1"/>
    </source>
</evidence>
<accession>A0AAV0X3A7</accession>
<keyword evidence="2" id="KW-1185">Reference proteome</keyword>
<dbReference type="AlphaFoldDB" id="A0AAV0X3A7"/>